<organism evidence="1 3">
    <name type="scientific">Peronospora matthiolae</name>
    <dbReference type="NCBI Taxonomy" id="2874970"/>
    <lineage>
        <taxon>Eukaryota</taxon>
        <taxon>Sar</taxon>
        <taxon>Stramenopiles</taxon>
        <taxon>Oomycota</taxon>
        <taxon>Peronosporomycetes</taxon>
        <taxon>Peronosporales</taxon>
        <taxon>Peronosporaceae</taxon>
        <taxon>Peronospora</taxon>
    </lineage>
</organism>
<protein>
    <submittedName>
        <fullName evidence="1">Uncharacterized protein</fullName>
    </submittedName>
</protein>
<gene>
    <name evidence="2" type="ORF">PM001_LOCUS11792</name>
    <name evidence="1" type="ORF">PM001_LOCUS1317</name>
</gene>
<reference evidence="1" key="1">
    <citation type="submission" date="2024-01" db="EMBL/GenBank/DDBJ databases">
        <authorList>
            <person name="Webb A."/>
        </authorList>
    </citation>
    <scope>NUCLEOTIDE SEQUENCE</scope>
    <source>
        <strain evidence="1">Pm1</strain>
    </source>
</reference>
<accession>A0AAV1T3H9</accession>
<evidence type="ECO:0000313" key="2">
    <source>
        <dbReference type="EMBL" id="CAK7926642.1"/>
    </source>
</evidence>
<evidence type="ECO:0000313" key="3">
    <source>
        <dbReference type="Proteomes" id="UP001162060"/>
    </source>
</evidence>
<proteinExistence type="predicted"/>
<evidence type="ECO:0000313" key="1">
    <source>
        <dbReference type="EMBL" id="CAK7896828.1"/>
    </source>
</evidence>
<sequence length="94" mass="10427">MVLVQMVNFVLRYGKWRRKTVDGTARFALVIFGGHDLDPAPADMLTEDSAAGDGPVTGCSHYLDRVSKLVIWLERQFDLRFGCHDVSGILSTVS</sequence>
<dbReference type="EMBL" id="CAKLBY020000101">
    <property type="protein sequence ID" value="CAK7926642.1"/>
    <property type="molecule type" value="Genomic_DNA"/>
</dbReference>
<name>A0AAV1T3H9_9STRA</name>
<dbReference type="AlphaFoldDB" id="A0AAV1T3H9"/>
<dbReference type="EMBL" id="CAKLBY020000014">
    <property type="protein sequence ID" value="CAK7896828.1"/>
    <property type="molecule type" value="Genomic_DNA"/>
</dbReference>
<comment type="caution">
    <text evidence="1">The sequence shown here is derived from an EMBL/GenBank/DDBJ whole genome shotgun (WGS) entry which is preliminary data.</text>
</comment>
<dbReference type="Proteomes" id="UP001162060">
    <property type="component" value="Unassembled WGS sequence"/>
</dbReference>